<comment type="similarity">
    <text evidence="2">Belongs to the Orn/Lys/Arg decarboxylase class-II family.</text>
</comment>
<dbReference type="InterPro" id="IPR022653">
    <property type="entry name" value="De-COase2_pyr-phos_BS"/>
</dbReference>
<evidence type="ECO:0000256" key="5">
    <source>
        <dbReference type="ARBA" id="ARBA00034115"/>
    </source>
</evidence>
<dbReference type="InterPro" id="IPR022657">
    <property type="entry name" value="De-COase2_CS"/>
</dbReference>
<dbReference type="SUPFAM" id="SSF51419">
    <property type="entry name" value="PLP-binding barrel"/>
    <property type="match status" value="1"/>
</dbReference>
<dbReference type="InterPro" id="IPR000183">
    <property type="entry name" value="Orn/DAP/Arg_de-COase"/>
</dbReference>
<dbReference type="PANTHER" id="PTHR11482:SF6">
    <property type="entry name" value="ORNITHINE DECARBOXYLASE 1-RELATED"/>
    <property type="match status" value="1"/>
</dbReference>
<dbReference type="PANTHER" id="PTHR11482">
    <property type="entry name" value="ARGININE/DIAMINOPIMELATE/ORNITHINE DECARBOXYLASE"/>
    <property type="match status" value="1"/>
</dbReference>
<feature type="domain" description="Orn/DAP/Arg decarboxylase 2 N-terminal" evidence="9">
    <location>
        <begin position="32"/>
        <end position="261"/>
    </location>
</feature>
<dbReference type="FunFam" id="3.20.20.10:FF:000005">
    <property type="entry name" value="Ornithine decarboxylase"/>
    <property type="match status" value="1"/>
</dbReference>
<dbReference type="PROSITE" id="PS00878">
    <property type="entry name" value="ODR_DC_2_1"/>
    <property type="match status" value="1"/>
</dbReference>
<dbReference type="GO" id="GO:0033387">
    <property type="term" value="P:putrescine biosynthetic process from arginine, via ornithine"/>
    <property type="evidence" value="ECO:0007669"/>
    <property type="project" value="TreeGrafter"/>
</dbReference>
<organism evidence="10">
    <name type="scientific">viral metagenome</name>
    <dbReference type="NCBI Taxonomy" id="1070528"/>
    <lineage>
        <taxon>unclassified sequences</taxon>
        <taxon>metagenomes</taxon>
        <taxon>organismal metagenomes</taxon>
    </lineage>
</organism>
<dbReference type="Pfam" id="PF00278">
    <property type="entry name" value="Orn_DAP_Arg_deC"/>
    <property type="match status" value="1"/>
</dbReference>
<dbReference type="EC" id="4.1.1.17" evidence="6"/>
<proteinExistence type="inferred from homology"/>
<evidence type="ECO:0000259" key="8">
    <source>
        <dbReference type="Pfam" id="PF00278"/>
    </source>
</evidence>
<evidence type="ECO:0000256" key="1">
    <source>
        <dbReference type="ARBA" id="ARBA00001933"/>
    </source>
</evidence>
<evidence type="ECO:0000256" key="6">
    <source>
        <dbReference type="ARBA" id="ARBA00034138"/>
    </source>
</evidence>
<dbReference type="PRINTS" id="PR01179">
    <property type="entry name" value="ODADCRBXLASE"/>
</dbReference>
<feature type="domain" description="Orn/DAP/Arg decarboxylase 2 C-terminal" evidence="8">
    <location>
        <begin position="263"/>
        <end position="351"/>
    </location>
</feature>
<protein>
    <recommendedName>
        <fullName evidence="6">ornithine decarboxylase</fullName>
        <ecNumber evidence="6">4.1.1.17</ecNumber>
    </recommendedName>
</protein>
<evidence type="ECO:0000256" key="7">
    <source>
        <dbReference type="ARBA" id="ARBA00049127"/>
    </source>
</evidence>
<dbReference type="InterPro" id="IPR029066">
    <property type="entry name" value="PLP-binding_barrel"/>
</dbReference>
<dbReference type="GO" id="GO:0004586">
    <property type="term" value="F:ornithine decarboxylase activity"/>
    <property type="evidence" value="ECO:0007669"/>
    <property type="project" value="UniProtKB-EC"/>
</dbReference>
<dbReference type="EMBL" id="MN739479">
    <property type="protein sequence ID" value="QHT07025.1"/>
    <property type="molecule type" value="Genomic_DNA"/>
</dbReference>
<sequence length="380" mass="43583">MYKKEQDVYDTIQSFLKLTHHCEESIYFLDIGEIERHFDLWQERFKGIHPYYAIKCNPDTEFIKRLAELGANFDCASIAEIDRVLSLGISPERIIFANPCKRQRDIVTAYQKGVHIVTFDNETELIKIANVCPQMNVMLRIYAKDPDARCQFAHKFGADASRWPLLFETAKNLGINITGVSFHVGSGASSPKAYALAIKEARDCYDLAKTYGYELKIIDIGGGFTSHKLQDIPEAILEAKEKYFPTELGCQFIAEPGRFFAETPGYLATNIIGIRKTENTRDYWITDSLYGSFNCIFYDHYTPVPEYIKQSKYKYFTTLYGPTCDGLDKILELKEYPEMELNEWILFRNMGAYTLAGACNFNGIPFLNTHIVYLLQNKSS</sequence>
<dbReference type="InterPro" id="IPR022643">
    <property type="entry name" value="De-COase2_C"/>
</dbReference>
<dbReference type="InterPro" id="IPR009006">
    <property type="entry name" value="Ala_racemase/Decarboxylase_C"/>
</dbReference>
<dbReference type="AlphaFoldDB" id="A0A6C0CU56"/>
<dbReference type="PROSITE" id="PS00879">
    <property type="entry name" value="ODR_DC_2_2"/>
    <property type="match status" value="1"/>
</dbReference>
<dbReference type="InterPro" id="IPR002433">
    <property type="entry name" value="Orn_de-COase"/>
</dbReference>
<evidence type="ECO:0000313" key="10">
    <source>
        <dbReference type="EMBL" id="QHT07025.1"/>
    </source>
</evidence>
<evidence type="ECO:0000256" key="4">
    <source>
        <dbReference type="ARBA" id="ARBA00023239"/>
    </source>
</evidence>
<comment type="catalytic activity">
    <reaction evidence="7">
        <text>L-ornithine + H(+) = putrescine + CO2</text>
        <dbReference type="Rhea" id="RHEA:22964"/>
        <dbReference type="ChEBI" id="CHEBI:15378"/>
        <dbReference type="ChEBI" id="CHEBI:16526"/>
        <dbReference type="ChEBI" id="CHEBI:46911"/>
        <dbReference type="ChEBI" id="CHEBI:326268"/>
        <dbReference type="EC" id="4.1.1.17"/>
    </reaction>
</comment>
<keyword evidence="3" id="KW-0663">Pyridoxal phosphate</keyword>
<evidence type="ECO:0000259" key="9">
    <source>
        <dbReference type="Pfam" id="PF02784"/>
    </source>
</evidence>
<dbReference type="Gene3D" id="2.40.37.10">
    <property type="entry name" value="Lyase, Ornithine Decarboxylase, Chain A, domain 1"/>
    <property type="match status" value="1"/>
</dbReference>
<dbReference type="GO" id="GO:0005737">
    <property type="term" value="C:cytoplasm"/>
    <property type="evidence" value="ECO:0007669"/>
    <property type="project" value="TreeGrafter"/>
</dbReference>
<reference evidence="10" key="1">
    <citation type="journal article" date="2020" name="Nature">
        <title>Giant virus diversity and host interactions through global metagenomics.</title>
        <authorList>
            <person name="Schulz F."/>
            <person name="Roux S."/>
            <person name="Paez-Espino D."/>
            <person name="Jungbluth S."/>
            <person name="Walsh D.A."/>
            <person name="Denef V.J."/>
            <person name="McMahon K.D."/>
            <person name="Konstantinidis K.T."/>
            <person name="Eloe-Fadrosh E.A."/>
            <person name="Kyrpides N.C."/>
            <person name="Woyke T."/>
        </authorList>
    </citation>
    <scope>NUCLEOTIDE SEQUENCE</scope>
    <source>
        <strain evidence="10">GVMAG-M-3300021962-46</strain>
    </source>
</reference>
<comment type="pathway">
    <text evidence="5">Amine and polyamine biosynthesis; putrescine biosynthesis via L-ornithine pathway; putrescine from L-ornithine: step 1/1.</text>
</comment>
<dbReference type="InterPro" id="IPR022644">
    <property type="entry name" value="De-COase2_N"/>
</dbReference>
<comment type="cofactor">
    <cofactor evidence="1">
        <name>pyridoxal 5'-phosphate</name>
        <dbReference type="ChEBI" id="CHEBI:597326"/>
    </cofactor>
</comment>
<evidence type="ECO:0000256" key="2">
    <source>
        <dbReference type="ARBA" id="ARBA00008872"/>
    </source>
</evidence>
<dbReference type="CDD" id="cd00622">
    <property type="entry name" value="PLPDE_III_ODC"/>
    <property type="match status" value="1"/>
</dbReference>
<dbReference type="PRINTS" id="PR01182">
    <property type="entry name" value="ORNDCRBXLASE"/>
</dbReference>
<name>A0A6C0CU56_9ZZZZ</name>
<evidence type="ECO:0000256" key="3">
    <source>
        <dbReference type="ARBA" id="ARBA00022898"/>
    </source>
</evidence>
<dbReference type="SUPFAM" id="SSF50621">
    <property type="entry name" value="Alanine racemase C-terminal domain-like"/>
    <property type="match status" value="1"/>
</dbReference>
<dbReference type="Pfam" id="PF02784">
    <property type="entry name" value="Orn_Arg_deC_N"/>
    <property type="match status" value="1"/>
</dbReference>
<accession>A0A6C0CU56</accession>
<keyword evidence="4" id="KW-0456">Lyase</keyword>
<dbReference type="Gene3D" id="3.20.20.10">
    <property type="entry name" value="Alanine racemase"/>
    <property type="match status" value="1"/>
</dbReference>